<dbReference type="WBParaSite" id="BTMF_0001518101-mRNA-1">
    <property type="protein sequence ID" value="BTMF_0001518101-mRNA-1"/>
    <property type="gene ID" value="BTMF_0001518101"/>
</dbReference>
<proteinExistence type="predicted"/>
<keyword evidence="2" id="KW-1185">Reference proteome</keyword>
<dbReference type="Proteomes" id="UP000280834">
    <property type="component" value="Unassembled WGS sequence"/>
</dbReference>
<dbReference type="STRING" id="42155.A0A0R3R591"/>
<evidence type="ECO:0000313" key="3">
    <source>
        <dbReference type="WBParaSite" id="BTMF_0001518101-mRNA-1"/>
    </source>
</evidence>
<protein>
    <submittedName>
        <fullName evidence="3">WD_REPEATS_REGION domain-containing protein</fullName>
    </submittedName>
</protein>
<dbReference type="AlphaFoldDB" id="A0A0R3R591"/>
<organism evidence="3">
    <name type="scientific">Brugia timori</name>
    <dbReference type="NCBI Taxonomy" id="42155"/>
    <lineage>
        <taxon>Eukaryota</taxon>
        <taxon>Metazoa</taxon>
        <taxon>Ecdysozoa</taxon>
        <taxon>Nematoda</taxon>
        <taxon>Chromadorea</taxon>
        <taxon>Rhabditida</taxon>
        <taxon>Spirurina</taxon>
        <taxon>Spiruromorpha</taxon>
        <taxon>Filarioidea</taxon>
        <taxon>Onchocercidae</taxon>
        <taxon>Brugia</taxon>
    </lineage>
</organism>
<name>A0A0R3R591_9BILA</name>
<gene>
    <name evidence="1" type="ORF">BTMF_LOCUS13174</name>
</gene>
<dbReference type="EMBL" id="UZAG01019844">
    <property type="protein sequence ID" value="VDO44987.1"/>
    <property type="molecule type" value="Genomic_DNA"/>
</dbReference>
<sequence>MEIEMKNQVNSIGLFHSIEAIYTGGAIEWSLDGKMLFSACGNYIRASNIENGRESYKI</sequence>
<reference evidence="3" key="1">
    <citation type="submission" date="2017-02" db="UniProtKB">
        <authorList>
            <consortium name="WormBaseParasite"/>
        </authorList>
    </citation>
    <scope>IDENTIFICATION</scope>
</reference>
<reference evidence="1 2" key="2">
    <citation type="submission" date="2018-11" db="EMBL/GenBank/DDBJ databases">
        <authorList>
            <consortium name="Pathogen Informatics"/>
        </authorList>
    </citation>
    <scope>NUCLEOTIDE SEQUENCE [LARGE SCALE GENOMIC DNA]</scope>
</reference>
<evidence type="ECO:0000313" key="2">
    <source>
        <dbReference type="Proteomes" id="UP000280834"/>
    </source>
</evidence>
<evidence type="ECO:0000313" key="1">
    <source>
        <dbReference type="EMBL" id="VDO44987.1"/>
    </source>
</evidence>
<accession>A0A0R3R591</accession>